<dbReference type="EMBL" id="LFBU01000002">
    <property type="protein sequence ID" value="KMQ73572.1"/>
    <property type="molecule type" value="Genomic_DNA"/>
</dbReference>
<dbReference type="PATRIC" id="fig|1658765.3.peg.4048"/>
<gene>
    <name evidence="1" type="ORF">Msub_20784</name>
</gene>
<dbReference type="RefSeq" id="WP_048497804.1">
    <property type="nucleotide sequence ID" value="NZ_LFBU01000002.1"/>
</dbReference>
<sequence length="327" mass="37857">MNLFIASSPLQLFNCVEARNRFHQNEDNHLLFIFKKAIDLEQAQPLLDENWASKAFFKWTACSRLLYGFTLQPYLRRFKATKNLYLGYPYNIRAHFANTLDARVWIVDDGNYSVWLVGQLDKHEGDIWRHPSVGDRLLRRQVSTDYLHHAGFFTTYPLTDSAEREVIFNDFRGVRAEFKGLSQTEDVIFIGSPVIGTVVRTESQFRVLMAQVSAYFNNRKIRYVAHRYEDLDRLRDMLEGLPFEVVRFSTLIELQFLLDGRKPRAVASVMSSALVNLGLIYDIPMTAFRVPKSWIPEPRKDAVCMVYEQLAKDGVSMVPVTGPDLEE</sequence>
<protein>
    <recommendedName>
        <fullName evidence="3">Glycosyltransferase family 52</fullName>
    </recommendedName>
</protein>
<keyword evidence="2" id="KW-1185">Reference proteome</keyword>
<evidence type="ECO:0008006" key="3">
    <source>
        <dbReference type="Google" id="ProtNLM"/>
    </source>
</evidence>
<evidence type="ECO:0000313" key="1">
    <source>
        <dbReference type="EMBL" id="KMQ73572.1"/>
    </source>
</evidence>
<name>A0A0J7J5X7_9GAMM</name>
<evidence type="ECO:0000313" key="2">
    <source>
        <dbReference type="Proteomes" id="UP000036102"/>
    </source>
</evidence>
<dbReference type="OrthoDB" id="6350315at2"/>
<organism evidence="1 2">
    <name type="scientific">Marinobacter subterrani</name>
    <dbReference type="NCBI Taxonomy" id="1658765"/>
    <lineage>
        <taxon>Bacteria</taxon>
        <taxon>Pseudomonadati</taxon>
        <taxon>Pseudomonadota</taxon>
        <taxon>Gammaproteobacteria</taxon>
        <taxon>Pseudomonadales</taxon>
        <taxon>Marinobacteraceae</taxon>
        <taxon>Marinobacter</taxon>
    </lineage>
</organism>
<proteinExistence type="predicted"/>
<comment type="caution">
    <text evidence="1">The sequence shown here is derived from an EMBL/GenBank/DDBJ whole genome shotgun (WGS) entry which is preliminary data.</text>
</comment>
<dbReference type="Proteomes" id="UP000036102">
    <property type="component" value="Unassembled WGS sequence"/>
</dbReference>
<dbReference type="STRING" id="1658765.Msub_20784"/>
<dbReference type="AlphaFoldDB" id="A0A0J7J5X7"/>
<reference evidence="1 2" key="1">
    <citation type="submission" date="2015-06" db="EMBL/GenBank/DDBJ databases">
        <title>Marinobacter subterrani, a genetically tractable neutrophilic iron-oxidizing strain isolated from the Soudan Iron Mine.</title>
        <authorList>
            <person name="Bonis B.M."/>
            <person name="Gralnick J.A."/>
        </authorList>
    </citation>
    <scope>NUCLEOTIDE SEQUENCE [LARGE SCALE GENOMIC DNA]</scope>
    <source>
        <strain evidence="1 2">JG233</strain>
    </source>
</reference>
<accession>A0A0J7J5X7</accession>